<dbReference type="OMA" id="HITWSIS"/>
<dbReference type="GO" id="GO:0060337">
    <property type="term" value="P:type I interferon-mediated signaling pathway"/>
    <property type="evidence" value="ECO:0007669"/>
    <property type="project" value="TreeGrafter"/>
</dbReference>
<feature type="transmembrane region" description="Helical" evidence="7">
    <location>
        <begin position="95"/>
        <end position="117"/>
    </location>
</feature>
<feature type="region of interest" description="Disordered" evidence="6">
    <location>
        <begin position="11"/>
        <end position="34"/>
    </location>
</feature>
<dbReference type="GO" id="GO:0046597">
    <property type="term" value="P:host-mediated suppression of symbiont invasion"/>
    <property type="evidence" value="ECO:0007669"/>
    <property type="project" value="TreeGrafter"/>
</dbReference>
<dbReference type="GO" id="GO:0005886">
    <property type="term" value="C:plasma membrane"/>
    <property type="evidence" value="ECO:0007669"/>
    <property type="project" value="TreeGrafter"/>
</dbReference>
<dbReference type="InterPro" id="IPR007593">
    <property type="entry name" value="CD225/Dispanin_fam"/>
</dbReference>
<evidence type="ECO:0000256" key="3">
    <source>
        <dbReference type="ARBA" id="ARBA00022692"/>
    </source>
</evidence>
<accession>A0A6P9BMT1</accession>
<protein>
    <submittedName>
        <fullName evidence="9">Dispanin subfamily A member 2b-like</fullName>
    </submittedName>
</protein>
<evidence type="ECO:0000256" key="1">
    <source>
        <dbReference type="ARBA" id="ARBA00004370"/>
    </source>
</evidence>
<dbReference type="GO" id="GO:0045071">
    <property type="term" value="P:negative regulation of viral genome replication"/>
    <property type="evidence" value="ECO:0007669"/>
    <property type="project" value="TreeGrafter"/>
</dbReference>
<dbReference type="KEGG" id="pgut:117665148"/>
<dbReference type="Pfam" id="PF04505">
    <property type="entry name" value="CD225"/>
    <property type="match status" value="1"/>
</dbReference>
<evidence type="ECO:0000313" key="8">
    <source>
        <dbReference type="Proteomes" id="UP001652622"/>
    </source>
</evidence>
<dbReference type="OrthoDB" id="9906841at2759"/>
<dbReference type="RefSeq" id="XP_034272592.1">
    <property type="nucleotide sequence ID" value="XM_034416701.2"/>
</dbReference>
<proteinExistence type="inferred from homology"/>
<name>A0A6P9BMT1_PANGU</name>
<sequence>MSSDAVCLDLQPSSYDGADNNEEEGSAGLKPTSRRLAGEQPSDYLLWSLFNLLFLSSYCFCCLSFSALVFSIKARDRKVIGDPESAATYGKKAKYLNVAACLIGFGITVTCFLAMILSAGDILKLFREIRENPKLLQPGQ</sequence>
<evidence type="ECO:0000256" key="6">
    <source>
        <dbReference type="SAM" id="MobiDB-lite"/>
    </source>
</evidence>
<dbReference type="GO" id="GO:0051607">
    <property type="term" value="P:defense response to virus"/>
    <property type="evidence" value="ECO:0007669"/>
    <property type="project" value="TreeGrafter"/>
</dbReference>
<evidence type="ECO:0000256" key="5">
    <source>
        <dbReference type="ARBA" id="ARBA00023136"/>
    </source>
</evidence>
<dbReference type="PANTHER" id="PTHR13999:SF4">
    <property type="entry name" value="INTERFERON-INDUCED TRANSMEMBRANE PROTEIN 3"/>
    <property type="match status" value="1"/>
</dbReference>
<dbReference type="Proteomes" id="UP001652622">
    <property type="component" value="Unplaced"/>
</dbReference>
<evidence type="ECO:0000256" key="7">
    <source>
        <dbReference type="SAM" id="Phobius"/>
    </source>
</evidence>
<dbReference type="GO" id="GO:0035455">
    <property type="term" value="P:response to interferon-alpha"/>
    <property type="evidence" value="ECO:0007669"/>
    <property type="project" value="TreeGrafter"/>
</dbReference>
<keyword evidence="4 7" id="KW-1133">Transmembrane helix</keyword>
<keyword evidence="5 7" id="KW-0472">Membrane</keyword>
<organism evidence="8 9">
    <name type="scientific">Pantherophis guttatus</name>
    <name type="common">Corn snake</name>
    <name type="synonym">Elaphe guttata</name>
    <dbReference type="NCBI Taxonomy" id="94885"/>
    <lineage>
        <taxon>Eukaryota</taxon>
        <taxon>Metazoa</taxon>
        <taxon>Chordata</taxon>
        <taxon>Craniata</taxon>
        <taxon>Vertebrata</taxon>
        <taxon>Euteleostomi</taxon>
        <taxon>Lepidosauria</taxon>
        <taxon>Squamata</taxon>
        <taxon>Bifurcata</taxon>
        <taxon>Unidentata</taxon>
        <taxon>Episquamata</taxon>
        <taxon>Toxicofera</taxon>
        <taxon>Serpentes</taxon>
        <taxon>Colubroidea</taxon>
        <taxon>Colubridae</taxon>
        <taxon>Colubrinae</taxon>
        <taxon>Pantherophis</taxon>
    </lineage>
</organism>
<gene>
    <name evidence="9" type="primary">LOC117665148</name>
</gene>
<dbReference type="GO" id="GO:0035456">
    <property type="term" value="P:response to interferon-beta"/>
    <property type="evidence" value="ECO:0007669"/>
    <property type="project" value="TreeGrafter"/>
</dbReference>
<feature type="transmembrane region" description="Helical" evidence="7">
    <location>
        <begin position="44"/>
        <end position="70"/>
    </location>
</feature>
<reference evidence="9" key="1">
    <citation type="submission" date="2025-08" db="UniProtKB">
        <authorList>
            <consortium name="RefSeq"/>
        </authorList>
    </citation>
    <scope>IDENTIFICATION</scope>
    <source>
        <tissue evidence="9">Blood</tissue>
    </source>
</reference>
<comment type="subcellular location">
    <subcellularLocation>
        <location evidence="1">Membrane</location>
    </subcellularLocation>
</comment>
<dbReference type="PANTHER" id="PTHR13999">
    <property type="entry name" value="INTERFERON INDUCIBLE TRANSMEMBRANE PROTEIN"/>
    <property type="match status" value="1"/>
</dbReference>
<dbReference type="AlphaFoldDB" id="A0A6P9BMT1"/>
<evidence type="ECO:0000256" key="2">
    <source>
        <dbReference type="ARBA" id="ARBA00006843"/>
    </source>
</evidence>
<evidence type="ECO:0000313" key="9">
    <source>
        <dbReference type="RefSeq" id="XP_034272592.1"/>
    </source>
</evidence>
<keyword evidence="3 7" id="KW-0812">Transmembrane</keyword>
<evidence type="ECO:0000256" key="4">
    <source>
        <dbReference type="ARBA" id="ARBA00022989"/>
    </source>
</evidence>
<dbReference type="InParanoid" id="A0A6P9BMT1"/>
<dbReference type="GeneID" id="117665148"/>
<keyword evidence="8" id="KW-1185">Reference proteome</keyword>
<dbReference type="InterPro" id="IPR051517">
    <property type="entry name" value="IFITM_antiviral_protein"/>
</dbReference>
<dbReference type="GO" id="GO:0034341">
    <property type="term" value="P:response to type II interferon"/>
    <property type="evidence" value="ECO:0007669"/>
    <property type="project" value="TreeGrafter"/>
</dbReference>
<comment type="similarity">
    <text evidence="2">Belongs to the CD225/Dispanin family.</text>
</comment>